<dbReference type="AlphaFoldDB" id="A0A9E4TVB0"/>
<dbReference type="InterPro" id="IPR036397">
    <property type="entry name" value="RNaseH_sf"/>
</dbReference>
<evidence type="ECO:0000313" key="3">
    <source>
        <dbReference type="Proteomes" id="UP000886674"/>
    </source>
</evidence>
<dbReference type="EMBL" id="JAEPCR010000077">
    <property type="protein sequence ID" value="MCG7979573.1"/>
    <property type="molecule type" value="Genomic_DNA"/>
</dbReference>
<dbReference type="Proteomes" id="UP000886674">
    <property type="component" value="Unassembled WGS sequence"/>
</dbReference>
<reference evidence="2" key="1">
    <citation type="journal article" date="2021" name="Proc. Natl. Acad. Sci. U.S.A.">
        <title>Global biogeography of chemosynthetic symbionts reveals both localized and globally distributed symbiont groups. .</title>
        <authorList>
            <person name="Osvatic J.T."/>
            <person name="Wilkins L.G.E."/>
            <person name="Leibrecht L."/>
            <person name="Leray M."/>
            <person name="Zauner S."/>
            <person name="Polzin J."/>
            <person name="Camacho Y."/>
            <person name="Gros O."/>
            <person name="van Gils J.A."/>
            <person name="Eisen J.A."/>
            <person name="Petersen J.M."/>
            <person name="Yuen B."/>
        </authorList>
    </citation>
    <scope>NUCLEOTIDE SEQUENCE</scope>
    <source>
        <strain evidence="2">MAGclacostrist055</strain>
    </source>
</reference>
<accession>A0A9E4TVB0</accession>
<dbReference type="GO" id="GO:0003676">
    <property type="term" value="F:nucleic acid binding"/>
    <property type="evidence" value="ECO:0007669"/>
    <property type="project" value="InterPro"/>
</dbReference>
<organism evidence="2 3">
    <name type="scientific">Candidatus Thiodiazotropha taylori</name>
    <dbReference type="NCBI Taxonomy" id="2792791"/>
    <lineage>
        <taxon>Bacteria</taxon>
        <taxon>Pseudomonadati</taxon>
        <taxon>Pseudomonadota</taxon>
        <taxon>Gammaproteobacteria</taxon>
        <taxon>Chromatiales</taxon>
        <taxon>Sedimenticolaceae</taxon>
        <taxon>Candidatus Thiodiazotropha</taxon>
    </lineage>
</organism>
<name>A0A9E4TVB0_9GAMM</name>
<gene>
    <name evidence="2" type="ORF">JAY77_15700</name>
</gene>
<evidence type="ECO:0000256" key="1">
    <source>
        <dbReference type="SAM" id="MobiDB-lite"/>
    </source>
</evidence>
<evidence type="ECO:0008006" key="4">
    <source>
        <dbReference type="Google" id="ProtNLM"/>
    </source>
</evidence>
<proteinExistence type="predicted"/>
<comment type="caution">
    <text evidence="2">The sequence shown here is derived from an EMBL/GenBank/DDBJ whole genome shotgun (WGS) entry which is preliminary data.</text>
</comment>
<protein>
    <recommendedName>
        <fullName evidence="4">Integrase catalytic domain-containing protein</fullName>
    </recommendedName>
</protein>
<feature type="region of interest" description="Disordered" evidence="1">
    <location>
        <begin position="373"/>
        <end position="401"/>
    </location>
</feature>
<sequence>MLIDYKERLRREPHLRDMQHWPAIPADSIPQEKRSGYRLNLRVVQMALSGQKYRKIQQATGMHPSQITRLLKRCLTGPEDVPPPLTQALIPSQQIKPISRNKPLSCINAPTGAKGAFQHLLDVVPALRENLDQVLKESLRKGRHGENITPRAFHQYLLLFLEQAGHPEDLYPYTEDSLGYESGRLYLHHRLGALQSERIARQQPKRILAPTERPFEIGREIQIDEQTYDAESSVYLELSGKVTAIRIGRFAVVIVSDADSTCALSYRLAFTQHCSQYDVLSAMELAMQPTETTNMSTPGINVPLGPCFPNQLGEDYARIAFNTVALDNALAHCAASVEGYVCNQHQGTVSLGIPAAPKARHVIETAFRLLSHHAKRHKSTSGAYPTDPLRESTRQKKRPPVVTVSQLEEAIYAVLAMHNRTPKAHLMGSSPLDIYQQMMREHPLRLLPDPGISRHSPFEMSQEARVRWLKHEGRTPHINFYGTRYKGPGLSGLENQIVTLIFDYRDIRELQVVSADGQYRGRVLAPKSWQHFSHGIKTRQYINKLCRVNRIRMKDPLVEYFWLQLQRKNSKKGSLEMLRLYREFNGLARPKIRSEENTVNTEEEIVDHLEDKRTEDNIPPWTPDIANAFKSRQDETGDA</sequence>
<dbReference type="Gene3D" id="3.30.420.10">
    <property type="entry name" value="Ribonuclease H-like superfamily/Ribonuclease H"/>
    <property type="match status" value="1"/>
</dbReference>
<evidence type="ECO:0000313" key="2">
    <source>
        <dbReference type="EMBL" id="MCG7979573.1"/>
    </source>
</evidence>